<keyword evidence="3" id="KW-1185">Reference proteome</keyword>
<evidence type="ECO:0000313" key="3">
    <source>
        <dbReference type="Proteomes" id="UP000006054"/>
    </source>
</evidence>
<proteinExistence type="predicted"/>
<keyword evidence="1" id="KW-0732">Signal</keyword>
<name>I4AQ63_BERLS</name>
<protein>
    <submittedName>
        <fullName evidence="2">Uncharacterized protein</fullName>
    </submittedName>
</protein>
<feature type="signal peptide" evidence="1">
    <location>
        <begin position="1"/>
        <end position="24"/>
    </location>
</feature>
<gene>
    <name evidence="2" type="ordered locus">Fleli_3787</name>
</gene>
<reference evidence="3" key="1">
    <citation type="submission" date="2012-06" db="EMBL/GenBank/DDBJ databases">
        <title>The complete genome of Flexibacter litoralis DSM 6794.</title>
        <authorList>
            <person name="Lucas S."/>
            <person name="Copeland A."/>
            <person name="Lapidus A."/>
            <person name="Glavina del Rio T."/>
            <person name="Dalin E."/>
            <person name="Tice H."/>
            <person name="Bruce D."/>
            <person name="Goodwin L."/>
            <person name="Pitluck S."/>
            <person name="Peters L."/>
            <person name="Ovchinnikova G."/>
            <person name="Lu M."/>
            <person name="Kyrpides N."/>
            <person name="Mavromatis K."/>
            <person name="Ivanova N."/>
            <person name="Brettin T."/>
            <person name="Detter J.C."/>
            <person name="Han C."/>
            <person name="Larimer F."/>
            <person name="Land M."/>
            <person name="Hauser L."/>
            <person name="Markowitz V."/>
            <person name="Cheng J.-F."/>
            <person name="Hugenholtz P."/>
            <person name="Woyke T."/>
            <person name="Wu D."/>
            <person name="Spring S."/>
            <person name="Lang E."/>
            <person name="Kopitz M."/>
            <person name="Brambilla E."/>
            <person name="Klenk H.-P."/>
            <person name="Eisen J.A."/>
        </authorList>
    </citation>
    <scope>NUCLEOTIDE SEQUENCE [LARGE SCALE GENOMIC DNA]</scope>
    <source>
        <strain evidence="3">ATCC 23117 / DSM 6794 / NBRC 15988 / NCIMB 1366 / Sio-4</strain>
    </source>
</reference>
<evidence type="ECO:0000313" key="2">
    <source>
        <dbReference type="EMBL" id="AFM06098.1"/>
    </source>
</evidence>
<dbReference type="EMBL" id="CP003345">
    <property type="protein sequence ID" value="AFM06098.1"/>
    <property type="molecule type" value="Genomic_DNA"/>
</dbReference>
<dbReference type="KEGG" id="fli:Fleli_3787"/>
<dbReference type="HOGENOM" id="CLU_1088825_0_0_10"/>
<dbReference type="Proteomes" id="UP000006054">
    <property type="component" value="Chromosome"/>
</dbReference>
<evidence type="ECO:0000256" key="1">
    <source>
        <dbReference type="SAM" id="SignalP"/>
    </source>
</evidence>
<sequence precursor="true">MIQKQVFKNLLLVLFLLNSSFILAQNETYWAITEAFPIKYDSTDLLYKKTVEKARKEIQPLIIQNGKIFLWTNCFSEIEKSIKNTDCKPIKLPKDYQNIELVGDSLLYIKLPLQDGKEFFLIYQKLGKKMPQSEILKYENTYLSNKDSLILLLPRGDEYLKIEHYFKNIYKTSKFKYNRIHTSYYIFFIEKDALTVMHLASNINDTFLLSWLDFYENGVVIEKELENRFEKSDIEDFLYAHRRKYSTHYFKINQK</sequence>
<feature type="chain" id="PRO_5003686178" evidence="1">
    <location>
        <begin position="25"/>
        <end position="255"/>
    </location>
</feature>
<dbReference type="AlphaFoldDB" id="I4AQ63"/>
<dbReference type="OrthoDB" id="329806at2"/>
<dbReference type="RefSeq" id="WP_014799522.1">
    <property type="nucleotide sequence ID" value="NC_018018.1"/>
</dbReference>
<organism evidence="2 3">
    <name type="scientific">Bernardetia litoralis (strain ATCC 23117 / DSM 6794 / NBRC 15988 / NCIMB 1366 / Fx l1 / Sio-4)</name>
    <name type="common">Flexibacter litoralis</name>
    <dbReference type="NCBI Taxonomy" id="880071"/>
    <lineage>
        <taxon>Bacteria</taxon>
        <taxon>Pseudomonadati</taxon>
        <taxon>Bacteroidota</taxon>
        <taxon>Cytophagia</taxon>
        <taxon>Cytophagales</taxon>
        <taxon>Bernardetiaceae</taxon>
        <taxon>Bernardetia</taxon>
    </lineage>
</organism>
<accession>I4AQ63</accession>